<dbReference type="GO" id="GO:0005975">
    <property type="term" value="P:carbohydrate metabolic process"/>
    <property type="evidence" value="ECO:0007669"/>
    <property type="project" value="InterPro"/>
</dbReference>
<dbReference type="EMBL" id="JQED01000017">
    <property type="protein sequence ID" value="KGJ92664.1"/>
    <property type="molecule type" value="Genomic_DNA"/>
</dbReference>
<feature type="signal peptide" evidence="3">
    <location>
        <begin position="1"/>
        <end position="23"/>
    </location>
</feature>
<accession>A0A099KPJ6</accession>
<dbReference type="InterPro" id="IPR002509">
    <property type="entry name" value="NODB_dom"/>
</dbReference>
<dbReference type="PANTHER" id="PTHR34216">
    <property type="match status" value="1"/>
</dbReference>
<evidence type="ECO:0000256" key="1">
    <source>
        <dbReference type="ARBA" id="ARBA00004613"/>
    </source>
</evidence>
<dbReference type="OrthoDB" id="9814639at2"/>
<comment type="caution">
    <text evidence="5">The sequence shown here is derived from an EMBL/GenBank/DDBJ whole genome shotgun (WGS) entry which is preliminary data.</text>
</comment>
<organism evidence="5 6">
    <name type="scientific">Colwellia psychrerythraea</name>
    <name type="common">Vibrio psychroerythus</name>
    <dbReference type="NCBI Taxonomy" id="28229"/>
    <lineage>
        <taxon>Bacteria</taxon>
        <taxon>Pseudomonadati</taxon>
        <taxon>Pseudomonadota</taxon>
        <taxon>Gammaproteobacteria</taxon>
        <taxon>Alteromonadales</taxon>
        <taxon>Colwelliaceae</taxon>
        <taxon>Colwellia</taxon>
    </lineage>
</organism>
<evidence type="ECO:0000259" key="4">
    <source>
        <dbReference type="PROSITE" id="PS51677"/>
    </source>
</evidence>
<sequence length="357" mass="40415" precursor="true">MKYLLQTFVSVAFLLSIAFGSHAAVILQYHHVSDSTPASTSISPKQFEVHLQYLKDNNFKVVALSELIEGIKTQQALPDKSVAITFDDAYIDVLTQAKPILDKFAFPYTIFVNPGIINRNEKNNASHYLSWIQLKALSDEGVIIANHGYEHDSMARMTEGLTQTQWLSKQTELLLKAEAEIKENTGQSWRYYAYPYGEYDVAIQAWTKTNDFVAFSQQSGAIDLTTDLTSVPRFPASKPYDKISGLRDKLNSLAFNIRLEGEQAETIFKHKEAKSINFAIETGDFYKSALNCYISGLGKQKITWNDDESFSINFSKDLPIGRVRANCTAASISKPGRYYWYSKPWFILKGDGSWYHL</sequence>
<evidence type="ECO:0000313" key="5">
    <source>
        <dbReference type="EMBL" id="KGJ92664.1"/>
    </source>
</evidence>
<dbReference type="CDD" id="cd10973">
    <property type="entry name" value="CE4_DAC_u4_5s"/>
    <property type="match status" value="1"/>
</dbReference>
<protein>
    <submittedName>
        <fullName evidence="5">Polysaccharide deacetylase</fullName>
    </submittedName>
</protein>
<dbReference type="PATRIC" id="fig|28229.4.peg.1954"/>
<dbReference type="Pfam" id="PF01522">
    <property type="entry name" value="Polysacc_deac_1"/>
    <property type="match status" value="1"/>
</dbReference>
<dbReference type="Proteomes" id="UP000029843">
    <property type="component" value="Unassembled WGS sequence"/>
</dbReference>
<gene>
    <name evidence="5" type="ORF">ND2E_2912</name>
</gene>
<evidence type="ECO:0000256" key="3">
    <source>
        <dbReference type="SAM" id="SignalP"/>
    </source>
</evidence>
<dbReference type="Gene3D" id="3.20.20.370">
    <property type="entry name" value="Glycoside hydrolase/deacetylase"/>
    <property type="match status" value="1"/>
</dbReference>
<comment type="subcellular location">
    <subcellularLocation>
        <location evidence="1">Secreted</location>
    </subcellularLocation>
</comment>
<name>A0A099KPJ6_COLPS</name>
<feature type="chain" id="PRO_5001948958" evidence="3">
    <location>
        <begin position="24"/>
        <end position="357"/>
    </location>
</feature>
<dbReference type="PANTHER" id="PTHR34216:SF3">
    <property type="entry name" value="POLY-BETA-1,6-N-ACETYL-D-GLUCOSAMINE N-DEACETYLASE"/>
    <property type="match status" value="1"/>
</dbReference>
<dbReference type="SUPFAM" id="SSF88713">
    <property type="entry name" value="Glycoside hydrolase/deacetylase"/>
    <property type="match status" value="1"/>
</dbReference>
<reference evidence="5 6" key="1">
    <citation type="submission" date="2014-08" db="EMBL/GenBank/DDBJ databases">
        <title>Genomic and Phenotypic Diversity of Colwellia psychrerythraea strains from Disparate Marine Basins.</title>
        <authorList>
            <person name="Techtmann S.M."/>
            <person name="Stelling S.C."/>
            <person name="Utturkar S.M."/>
            <person name="Alshibli N."/>
            <person name="Harris A."/>
            <person name="Brown S.D."/>
            <person name="Hazen T.C."/>
        </authorList>
    </citation>
    <scope>NUCLEOTIDE SEQUENCE [LARGE SCALE GENOMIC DNA]</scope>
    <source>
        <strain evidence="5 6">ND2E</strain>
    </source>
</reference>
<evidence type="ECO:0000313" key="6">
    <source>
        <dbReference type="Proteomes" id="UP000029843"/>
    </source>
</evidence>
<dbReference type="GO" id="GO:0016810">
    <property type="term" value="F:hydrolase activity, acting on carbon-nitrogen (but not peptide) bonds"/>
    <property type="evidence" value="ECO:0007669"/>
    <property type="project" value="InterPro"/>
</dbReference>
<feature type="domain" description="NodB homology" evidence="4">
    <location>
        <begin position="80"/>
        <end position="287"/>
    </location>
</feature>
<dbReference type="InterPro" id="IPR011330">
    <property type="entry name" value="Glyco_hydro/deAcase_b/a-brl"/>
</dbReference>
<dbReference type="AlphaFoldDB" id="A0A099KPJ6"/>
<dbReference type="RefSeq" id="WP_033093663.1">
    <property type="nucleotide sequence ID" value="NZ_JQED01000017.1"/>
</dbReference>
<evidence type="ECO:0000256" key="2">
    <source>
        <dbReference type="ARBA" id="ARBA00022729"/>
    </source>
</evidence>
<dbReference type="InterPro" id="IPR051398">
    <property type="entry name" value="Polysacch_Deacetylase"/>
</dbReference>
<dbReference type="GO" id="GO:0005576">
    <property type="term" value="C:extracellular region"/>
    <property type="evidence" value="ECO:0007669"/>
    <property type="project" value="UniProtKB-SubCell"/>
</dbReference>
<dbReference type="PROSITE" id="PS51677">
    <property type="entry name" value="NODB"/>
    <property type="match status" value="1"/>
</dbReference>
<keyword evidence="2 3" id="KW-0732">Signal</keyword>
<proteinExistence type="predicted"/>